<feature type="compositionally biased region" description="Low complexity" evidence="2">
    <location>
        <begin position="85"/>
        <end position="114"/>
    </location>
</feature>
<proteinExistence type="inferred from homology"/>
<reference evidence="3 4" key="1">
    <citation type="submission" date="2019-05" db="EMBL/GenBank/DDBJ databases">
        <title>Emergence of the Ug99 lineage of the wheat stem rust pathogen through somatic hybridization.</title>
        <authorList>
            <person name="Li F."/>
            <person name="Upadhyaya N.M."/>
            <person name="Sperschneider J."/>
            <person name="Matny O."/>
            <person name="Nguyen-Phuc H."/>
            <person name="Mago R."/>
            <person name="Raley C."/>
            <person name="Miller M.E."/>
            <person name="Silverstein K.A.T."/>
            <person name="Henningsen E."/>
            <person name="Hirsch C.D."/>
            <person name="Visser B."/>
            <person name="Pretorius Z.A."/>
            <person name="Steffenson B.J."/>
            <person name="Schwessinger B."/>
            <person name="Dodds P.N."/>
            <person name="Figueroa M."/>
        </authorList>
    </citation>
    <scope>NUCLEOTIDE SEQUENCE [LARGE SCALE GENOMIC DNA]</scope>
    <source>
        <strain evidence="3">21-0</strain>
    </source>
</reference>
<accession>A0A5B0QJD0</accession>
<organism evidence="3 4">
    <name type="scientific">Puccinia graminis f. sp. tritici</name>
    <dbReference type="NCBI Taxonomy" id="56615"/>
    <lineage>
        <taxon>Eukaryota</taxon>
        <taxon>Fungi</taxon>
        <taxon>Dikarya</taxon>
        <taxon>Basidiomycota</taxon>
        <taxon>Pucciniomycotina</taxon>
        <taxon>Pucciniomycetes</taxon>
        <taxon>Pucciniales</taxon>
        <taxon>Pucciniaceae</taxon>
        <taxon>Puccinia</taxon>
    </lineage>
</organism>
<dbReference type="Gene3D" id="1.20.5.430">
    <property type="match status" value="1"/>
</dbReference>
<dbReference type="GO" id="GO:0003714">
    <property type="term" value="F:transcription corepressor activity"/>
    <property type="evidence" value="ECO:0007669"/>
    <property type="project" value="InterPro"/>
</dbReference>
<comment type="caution">
    <text evidence="3">The sequence shown here is derived from an EMBL/GenBank/DDBJ whole genome shotgun (WGS) entry which is preliminary data.</text>
</comment>
<feature type="compositionally biased region" description="Polar residues" evidence="2">
    <location>
        <begin position="62"/>
        <end position="84"/>
    </location>
</feature>
<dbReference type="OrthoDB" id="2506224at2759"/>
<dbReference type="Pfam" id="PF06825">
    <property type="entry name" value="HSBP1"/>
    <property type="match status" value="1"/>
</dbReference>
<dbReference type="Proteomes" id="UP000324748">
    <property type="component" value="Unassembled WGS sequence"/>
</dbReference>
<feature type="region of interest" description="Disordered" evidence="2">
    <location>
        <begin position="10"/>
        <end position="126"/>
    </location>
</feature>
<protein>
    <recommendedName>
        <fullName evidence="5">Heat shock factor-binding protein 1</fullName>
    </recommendedName>
</protein>
<dbReference type="InterPro" id="IPR009643">
    <property type="entry name" value="HS1-bd"/>
</dbReference>
<gene>
    <name evidence="3" type="ORF">PGT21_023729</name>
</gene>
<evidence type="ECO:0000256" key="2">
    <source>
        <dbReference type="SAM" id="MobiDB-lite"/>
    </source>
</evidence>
<comment type="similarity">
    <text evidence="1">Belongs to the HSBP1 family.</text>
</comment>
<keyword evidence="4" id="KW-1185">Reference proteome</keyword>
<evidence type="ECO:0000313" key="4">
    <source>
        <dbReference type="Proteomes" id="UP000324748"/>
    </source>
</evidence>
<dbReference type="AlphaFoldDB" id="A0A5B0QJD0"/>
<sequence length="204" mass="21626">MYGCGCNHTGYPAHPGVSMSQSPGVDFRNKPKGIQGPKNADKKNHNQPNPSQKMINGLGRINENSQSTSHKNFSSTQTTSALKNSSSATASGSSTAVGNVAGTTTTTATSTSNNQDQAGPDFNPNDICSPHELIGWVDEVLEKLEAKFSRIETDVIERLDVLGTRIDSLELSMSGLLDGASNTTTTTTTTTQQPHESPKKSTDK</sequence>
<name>A0A5B0QJD0_PUCGR</name>
<evidence type="ECO:0000313" key="3">
    <source>
        <dbReference type="EMBL" id="KAA1113173.1"/>
    </source>
</evidence>
<evidence type="ECO:0000256" key="1">
    <source>
        <dbReference type="ARBA" id="ARBA00006349"/>
    </source>
</evidence>
<evidence type="ECO:0008006" key="5">
    <source>
        <dbReference type="Google" id="ProtNLM"/>
    </source>
</evidence>
<feature type="region of interest" description="Disordered" evidence="2">
    <location>
        <begin position="176"/>
        <end position="204"/>
    </location>
</feature>
<dbReference type="EMBL" id="VSWC01000015">
    <property type="protein sequence ID" value="KAA1113173.1"/>
    <property type="molecule type" value="Genomic_DNA"/>
</dbReference>